<reference evidence="1" key="1">
    <citation type="submission" date="2021-02" db="EMBL/GenBank/DDBJ databases">
        <authorList>
            <person name="Nowell W R."/>
        </authorList>
    </citation>
    <scope>NUCLEOTIDE SEQUENCE</scope>
</reference>
<evidence type="ECO:0000313" key="2">
    <source>
        <dbReference type="EMBL" id="CAF4536897.1"/>
    </source>
</evidence>
<dbReference type="EMBL" id="CAJOBQ010002067">
    <property type="protein sequence ID" value="CAF4536897.1"/>
    <property type="molecule type" value="Genomic_DNA"/>
</dbReference>
<protein>
    <submittedName>
        <fullName evidence="1">Uncharacterized protein</fullName>
    </submittedName>
</protein>
<sequence>MMSSDLNKNCECGIKKLMPDLQSGEDELSMHQQEKMAKKFSEVFLERYPKSKLEFFIESLDQALYNSTFKSENPRPLMLWIHHESSIWVGSEAASDIATNLFSIDHYPLFVCLSFQSDEFIVECVINSTELNEKKLFDTLFNAPTILKYGFSHKSDQIHGDKYGCGFCFSSKRDVYGRYSFSDATNPIKNAIIVCRVLVGKSCIGNSNLRSMSW</sequence>
<name>A0A820N3S6_9BILA</name>
<dbReference type="SUPFAM" id="SSF56399">
    <property type="entry name" value="ADP-ribosylation"/>
    <property type="match status" value="1"/>
</dbReference>
<dbReference type="Proteomes" id="UP000663862">
    <property type="component" value="Unassembled WGS sequence"/>
</dbReference>
<gene>
    <name evidence="1" type="ORF">HFQ381_LOCUS19027</name>
    <name evidence="2" type="ORF">TSG867_LOCUS23688</name>
</gene>
<proteinExistence type="predicted"/>
<dbReference type="Gene3D" id="3.40.30.10">
    <property type="entry name" value="Glutaredoxin"/>
    <property type="match status" value="1"/>
</dbReference>
<evidence type="ECO:0000313" key="1">
    <source>
        <dbReference type="EMBL" id="CAF4385309.1"/>
    </source>
</evidence>
<dbReference type="Proteomes" id="UP000663851">
    <property type="component" value="Unassembled WGS sequence"/>
</dbReference>
<dbReference type="AlphaFoldDB" id="A0A820N3S6"/>
<evidence type="ECO:0000313" key="3">
    <source>
        <dbReference type="Proteomes" id="UP000663851"/>
    </source>
</evidence>
<organism evidence="1 3">
    <name type="scientific">Rotaria socialis</name>
    <dbReference type="NCBI Taxonomy" id="392032"/>
    <lineage>
        <taxon>Eukaryota</taxon>
        <taxon>Metazoa</taxon>
        <taxon>Spiralia</taxon>
        <taxon>Gnathifera</taxon>
        <taxon>Rotifera</taxon>
        <taxon>Eurotatoria</taxon>
        <taxon>Bdelloidea</taxon>
        <taxon>Philodinida</taxon>
        <taxon>Philodinidae</taxon>
        <taxon>Rotaria</taxon>
    </lineage>
</organism>
<accession>A0A820N3S6</accession>
<comment type="caution">
    <text evidence="1">The sequence shown here is derived from an EMBL/GenBank/DDBJ whole genome shotgun (WGS) entry which is preliminary data.</text>
</comment>
<dbReference type="Gene3D" id="3.90.228.10">
    <property type="match status" value="1"/>
</dbReference>
<dbReference type="EMBL" id="CAJOBO010001512">
    <property type="protein sequence ID" value="CAF4385309.1"/>
    <property type="molecule type" value="Genomic_DNA"/>
</dbReference>